<protein>
    <submittedName>
        <fullName evidence="1">Uncharacterized protein</fullName>
    </submittedName>
</protein>
<dbReference type="AlphaFoldDB" id="A0A271J1V3"/>
<dbReference type="EMBL" id="MQWD01000001">
    <property type="protein sequence ID" value="PAP77330.1"/>
    <property type="molecule type" value="Genomic_DNA"/>
</dbReference>
<proteinExistence type="predicted"/>
<name>A0A271J1V3_9BACT</name>
<keyword evidence="2" id="KW-1185">Reference proteome</keyword>
<dbReference type="RefSeq" id="WP_095511000.1">
    <property type="nucleotide sequence ID" value="NZ_MQWD01000001.1"/>
</dbReference>
<organism evidence="1 2">
    <name type="scientific">Rubrivirga marina</name>
    <dbReference type="NCBI Taxonomy" id="1196024"/>
    <lineage>
        <taxon>Bacteria</taxon>
        <taxon>Pseudomonadati</taxon>
        <taxon>Rhodothermota</taxon>
        <taxon>Rhodothermia</taxon>
        <taxon>Rhodothermales</taxon>
        <taxon>Rubricoccaceae</taxon>
        <taxon>Rubrivirga</taxon>
    </lineage>
</organism>
<reference evidence="1 2" key="1">
    <citation type="submission" date="2016-11" db="EMBL/GenBank/DDBJ databases">
        <title>Study of marine rhodopsin-containing bacteria.</title>
        <authorList>
            <person name="Yoshizawa S."/>
            <person name="Kumagai Y."/>
            <person name="Kogure K."/>
        </authorList>
    </citation>
    <scope>NUCLEOTIDE SEQUENCE [LARGE SCALE GENOMIC DNA]</scope>
    <source>
        <strain evidence="1 2">SAORIC-28</strain>
    </source>
</reference>
<accession>A0A271J1V3</accession>
<evidence type="ECO:0000313" key="1">
    <source>
        <dbReference type="EMBL" id="PAP77330.1"/>
    </source>
</evidence>
<evidence type="ECO:0000313" key="2">
    <source>
        <dbReference type="Proteomes" id="UP000216339"/>
    </source>
</evidence>
<gene>
    <name evidence="1" type="ORF">BSZ37_13240</name>
</gene>
<comment type="caution">
    <text evidence="1">The sequence shown here is derived from an EMBL/GenBank/DDBJ whole genome shotgun (WGS) entry which is preliminary data.</text>
</comment>
<dbReference type="Proteomes" id="UP000216339">
    <property type="component" value="Unassembled WGS sequence"/>
</dbReference>
<sequence>MANASTPARLLAVLLALAVLFSGQLVLSGCEVDHETEADGDKSVRVTVDGEAVDRARDNVEAAGEAIEDAASDAAETIDQNVDVGENARDGDG</sequence>